<feature type="transmembrane region" description="Helical" evidence="1">
    <location>
        <begin position="80"/>
        <end position="99"/>
    </location>
</feature>
<protein>
    <submittedName>
        <fullName evidence="2">Uncharacterized protein</fullName>
    </submittedName>
</protein>
<organism evidence="2 3">
    <name type="scientific">Candidatus Wolbachia massiliensis</name>
    <dbReference type="NCBI Taxonomy" id="1845000"/>
    <lineage>
        <taxon>Bacteria</taxon>
        <taxon>Pseudomonadati</taxon>
        <taxon>Pseudomonadota</taxon>
        <taxon>Alphaproteobacteria</taxon>
        <taxon>Rickettsiales</taxon>
        <taxon>Anaplasmataceae</taxon>
        <taxon>Wolbachieae</taxon>
        <taxon>Wolbachia</taxon>
    </lineage>
</organism>
<dbReference type="EMBL" id="CP061738">
    <property type="protein sequence ID" value="QOD38627.1"/>
    <property type="molecule type" value="Genomic_DNA"/>
</dbReference>
<dbReference type="KEGG" id="wms:ID128_02000"/>
<gene>
    <name evidence="2" type="ORF">ID128_02000</name>
</gene>
<reference evidence="2 3" key="1">
    <citation type="submission" date="2020-09" db="EMBL/GenBank/DDBJ databases">
        <title>An Earliest Endosymbiont, Wolbachia massiliensis sp. nov., Strain PL13 From the Bed Bug (Cimex hemipterius), Type strain of a New supergroup T.</title>
        <authorList>
            <person name="Laidoudi Y."/>
            <person name="Levasseur A."/>
            <person name="Medkour H."/>
            <person name="Maaloum M."/>
            <person name="BenKhedher M."/>
            <person name="Sambou M."/>
            <person name="Bassene H."/>
            <person name="Davoust B."/>
            <person name="Fenollar F."/>
            <person name="Raoult D."/>
            <person name="Mediannikov O."/>
        </authorList>
    </citation>
    <scope>NUCLEOTIDE SEQUENCE [LARGE SCALE GENOMIC DNA]</scope>
    <source>
        <strain evidence="2 3">PL13</strain>
    </source>
</reference>
<feature type="transmembrane region" description="Helical" evidence="1">
    <location>
        <begin position="21"/>
        <end position="42"/>
    </location>
</feature>
<keyword evidence="1" id="KW-1133">Transmembrane helix</keyword>
<evidence type="ECO:0000256" key="1">
    <source>
        <dbReference type="SAM" id="Phobius"/>
    </source>
</evidence>
<dbReference type="AlphaFoldDB" id="A0A7M3U2J2"/>
<accession>A0A7M3U2J2</accession>
<keyword evidence="3" id="KW-1185">Reference proteome</keyword>
<sequence>MISLFYRLRLLNYILSSLKDIVVKLFLFTMYLYISSIVLMFLSNGFWYAVEFSSLKNAFYHLYQYCKWYYDNRDDLGYGVSFRMLVAFLAPHFLYKLFLSTGWKSFLKEKIIQILRFVIKRRKGGKFSSSGGSNGISYNYSSNNGYSSSSHYDERYSQDAKRKVIMIKQLLVKDIEETIDKRLHDIFFGSKSKSH</sequence>
<evidence type="ECO:0000313" key="2">
    <source>
        <dbReference type="EMBL" id="QOD38627.1"/>
    </source>
</evidence>
<proteinExistence type="predicted"/>
<dbReference type="Proteomes" id="UP000516514">
    <property type="component" value="Chromosome"/>
</dbReference>
<name>A0A7M3U2J2_9RICK</name>
<dbReference type="RefSeq" id="WP_191111389.1">
    <property type="nucleotide sequence ID" value="NZ_CP061738.1"/>
</dbReference>
<evidence type="ECO:0000313" key="3">
    <source>
        <dbReference type="Proteomes" id="UP000516514"/>
    </source>
</evidence>
<keyword evidence="1" id="KW-0812">Transmembrane</keyword>
<keyword evidence="1" id="KW-0472">Membrane</keyword>